<dbReference type="PANTHER" id="PTHR30332:SF17">
    <property type="entry name" value="TYPE IV PILIATION SYSTEM PROTEIN DR_0774-RELATED"/>
    <property type="match status" value="1"/>
</dbReference>
<comment type="similarity">
    <text evidence="4">Belongs to the bacterial secretin family.</text>
</comment>
<organism evidence="12 13">
    <name type="scientific">Nostoc minutum NIES-26</name>
    <dbReference type="NCBI Taxonomy" id="1844469"/>
    <lineage>
        <taxon>Bacteria</taxon>
        <taxon>Bacillati</taxon>
        <taxon>Cyanobacteriota</taxon>
        <taxon>Cyanophyceae</taxon>
        <taxon>Nostocales</taxon>
        <taxon>Nostocaceae</taxon>
        <taxon>Nostoc</taxon>
    </lineage>
</organism>
<keyword evidence="13" id="KW-1185">Reference proteome</keyword>
<feature type="region of interest" description="Disordered" evidence="6">
    <location>
        <begin position="132"/>
        <end position="162"/>
    </location>
</feature>
<comment type="subcellular location">
    <subcellularLocation>
        <location evidence="5">Cell outer membrane</location>
    </subcellularLocation>
</comment>
<feature type="domain" description="Type II/III secretion system secretin-like" evidence="8">
    <location>
        <begin position="606"/>
        <end position="772"/>
    </location>
</feature>
<keyword evidence="1 5" id="KW-0813">Transport</keyword>
<evidence type="ECO:0000256" key="7">
    <source>
        <dbReference type="SAM" id="SignalP"/>
    </source>
</evidence>
<feature type="domain" description="Secretin/TonB short N-terminal" evidence="10">
    <location>
        <begin position="270"/>
        <end position="311"/>
    </location>
</feature>
<dbReference type="InterPro" id="IPR011662">
    <property type="entry name" value="Secretin/TonB_short_N"/>
</dbReference>
<feature type="signal peptide" evidence="7">
    <location>
        <begin position="1"/>
        <end position="26"/>
    </location>
</feature>
<feature type="domain" description="NolW-like" evidence="9">
    <location>
        <begin position="322"/>
        <end position="432"/>
    </location>
</feature>
<keyword evidence="7" id="KW-0732">Signal</keyword>
<keyword evidence="2" id="KW-0472">Membrane</keyword>
<gene>
    <name evidence="12" type="ORF">A6770_09695</name>
</gene>
<evidence type="ECO:0000256" key="1">
    <source>
        <dbReference type="ARBA" id="ARBA00022448"/>
    </source>
</evidence>
<evidence type="ECO:0000259" key="8">
    <source>
        <dbReference type="Pfam" id="PF00263"/>
    </source>
</evidence>
<feature type="compositionally biased region" description="Low complexity" evidence="6">
    <location>
        <begin position="133"/>
        <end position="142"/>
    </location>
</feature>
<dbReference type="InterPro" id="IPR005644">
    <property type="entry name" value="NolW-like"/>
</dbReference>
<evidence type="ECO:0000256" key="3">
    <source>
        <dbReference type="ARBA" id="ARBA00023237"/>
    </source>
</evidence>
<dbReference type="GO" id="GO:0009306">
    <property type="term" value="P:protein secretion"/>
    <property type="evidence" value="ECO:0007669"/>
    <property type="project" value="InterPro"/>
</dbReference>
<evidence type="ECO:0000259" key="10">
    <source>
        <dbReference type="Pfam" id="PF07660"/>
    </source>
</evidence>
<evidence type="ECO:0000313" key="13">
    <source>
        <dbReference type="Proteomes" id="UP000252107"/>
    </source>
</evidence>
<evidence type="ECO:0000259" key="11">
    <source>
        <dbReference type="Pfam" id="PF11741"/>
    </source>
</evidence>
<dbReference type="Pfam" id="PF07660">
    <property type="entry name" value="STN"/>
    <property type="match status" value="1"/>
</dbReference>
<keyword evidence="3" id="KW-0998">Cell outer membrane</keyword>
<evidence type="ECO:0000256" key="4">
    <source>
        <dbReference type="RuleBase" id="RU004003"/>
    </source>
</evidence>
<dbReference type="GO" id="GO:0015627">
    <property type="term" value="C:type II protein secretion system complex"/>
    <property type="evidence" value="ECO:0007669"/>
    <property type="project" value="TreeGrafter"/>
</dbReference>
<dbReference type="InterPro" id="IPR021731">
    <property type="entry name" value="AMIN_dom"/>
</dbReference>
<evidence type="ECO:0000256" key="2">
    <source>
        <dbReference type="ARBA" id="ARBA00023136"/>
    </source>
</evidence>
<feature type="domain" description="AMIN" evidence="11">
    <location>
        <begin position="33"/>
        <end position="119"/>
    </location>
</feature>
<accession>A0A367RY79</accession>
<dbReference type="Pfam" id="PF00263">
    <property type="entry name" value="Secretin"/>
    <property type="match status" value="1"/>
</dbReference>
<evidence type="ECO:0000256" key="5">
    <source>
        <dbReference type="RuleBase" id="RU004004"/>
    </source>
</evidence>
<dbReference type="Proteomes" id="UP000252107">
    <property type="component" value="Unassembled WGS sequence"/>
</dbReference>
<dbReference type="Pfam" id="PF03958">
    <property type="entry name" value="Secretin_N"/>
    <property type="match status" value="1"/>
</dbReference>
<reference evidence="12" key="1">
    <citation type="submission" date="2016-04" db="EMBL/GenBank/DDBJ databases">
        <authorList>
            <person name="Tabuchi Yagui T.R."/>
        </authorList>
    </citation>
    <scope>NUCLEOTIDE SEQUENCE [LARGE SCALE GENOMIC DNA]</scope>
    <source>
        <strain evidence="12">NIES-26</strain>
    </source>
</reference>
<dbReference type="AlphaFoldDB" id="A0A367RY79"/>
<dbReference type="PANTHER" id="PTHR30332">
    <property type="entry name" value="PROBABLE GENERAL SECRETION PATHWAY PROTEIN D"/>
    <property type="match status" value="1"/>
</dbReference>
<evidence type="ECO:0000256" key="6">
    <source>
        <dbReference type="SAM" id="MobiDB-lite"/>
    </source>
</evidence>
<proteinExistence type="inferred from homology"/>
<evidence type="ECO:0000259" key="9">
    <source>
        <dbReference type="Pfam" id="PF03958"/>
    </source>
</evidence>
<protein>
    <submittedName>
        <fullName evidence="12">General secretion pathway protein GspD</fullName>
    </submittedName>
</protein>
<dbReference type="Gene3D" id="2.60.40.3500">
    <property type="match status" value="1"/>
</dbReference>
<dbReference type="Pfam" id="PF11741">
    <property type="entry name" value="AMIN"/>
    <property type="match status" value="1"/>
</dbReference>
<sequence length="804" mass="84715">MKQLHGNSLILGAAALTFLAAQPVWAQTTQINDVKLNPVNGGISVVLKTSTGDRPQVFTTKRGKALVADIINTQLRLPQGNNFRQDNPAPGIASVEIVQLDANSVRVMVTGSNNAPDSQPVLRQQNGITLGFTPSTGTTASAPTPPTSTAPPASTPVPPGQKPNVLVPNPEVTIDGKPAQAAGPGQPLSQAPPFLPRAVAPPVGDIAISTTDASPSTIDLGTQERVPRLVLRDAPVREVLSLLARAANLNLAYIGGAAAGQGGQQGTPAADGQTISLDIENEPVQDVFNYVLRMSGLEANRSGRTVFVGTKLPNATRDMSMRSLRLNQVTVGVALNYLVGLGAESAISRERLVTSVNAVPVGTGAAPITQTQTTTETRLETQRADFQDSKPLLRGLQALGDERTNSVTLIGPPRLIEIAMAQLTQLDIRRRQVAVNVKIIDVNLLNTQDYNTSFSFGIGNNFFTSDSGAASFNFGGSRPATSSEVANSVTSTPTITNPITGSPFVDPNSTVSIAGTSPGTVVVDANGNITRVANPGSGNFYRPVAPTGNPLQPGFSSITPATDNIITRNADGTTTVTQGTLGTATTSLPSLYQFPKRLLASLQAQVQSGNAKILTDPTLIVQEGQQALVNLTQEVVGNITLQTTDNSGGSRTEKTFEKQKVGLTLNVKIERIDDNGFVSLSVAPTISAPSGSTDTGNGQIILVSERSLTSGLIRLRDGQTLILSGIIQDQDRTSVSKIPILGDLPLIGSLFRKTNRSNQRNEVIVLLTPQIMDDSENSSYGYNYNPSPEVRQILERRGLNTPKR</sequence>
<comment type="caution">
    <text evidence="12">The sequence shown here is derived from an EMBL/GenBank/DDBJ whole genome shotgun (WGS) entry which is preliminary data.</text>
</comment>
<evidence type="ECO:0000313" key="12">
    <source>
        <dbReference type="EMBL" id="RCJ40683.1"/>
    </source>
</evidence>
<dbReference type="EMBL" id="LXQD01000043">
    <property type="protein sequence ID" value="RCJ40683.1"/>
    <property type="molecule type" value="Genomic_DNA"/>
</dbReference>
<name>A0A367RY79_9NOSO</name>
<feature type="compositionally biased region" description="Pro residues" evidence="6">
    <location>
        <begin position="143"/>
        <end position="161"/>
    </location>
</feature>
<dbReference type="GO" id="GO:0009279">
    <property type="term" value="C:cell outer membrane"/>
    <property type="evidence" value="ECO:0007669"/>
    <property type="project" value="UniProtKB-SubCell"/>
</dbReference>
<dbReference type="InterPro" id="IPR004846">
    <property type="entry name" value="T2SS/T3SS_dom"/>
</dbReference>
<dbReference type="InterPro" id="IPR050810">
    <property type="entry name" value="Bact_Secretion_Sys_Channel"/>
</dbReference>
<feature type="chain" id="PRO_5016950516" evidence="7">
    <location>
        <begin position="27"/>
        <end position="804"/>
    </location>
</feature>